<evidence type="ECO:0000313" key="2">
    <source>
        <dbReference type="EMBL" id="KAK9819929.1"/>
    </source>
</evidence>
<dbReference type="Pfam" id="PF00085">
    <property type="entry name" value="Thioredoxin"/>
    <property type="match status" value="1"/>
</dbReference>
<proteinExistence type="predicted"/>
<gene>
    <name evidence="2" type="ORF">WJX72_003988</name>
</gene>
<sequence>MVPRWGSFATINAALKGADLRTGNRLQQRRVAQREFAQALQKGKWCLLMFQSSRCGLCQSLHAPVEEIGEEHSSWLQVARVSADDDQLWAPEMLHYGVNHVPCLILLNPEGEALCKTGDPRSRQHMLASLHCLLRMATTGMPQQGHA</sequence>
<dbReference type="EMBL" id="JALJOR010000003">
    <property type="protein sequence ID" value="KAK9819929.1"/>
    <property type="molecule type" value="Genomic_DNA"/>
</dbReference>
<organism evidence="2 3">
    <name type="scientific">[Myrmecia] bisecta</name>
    <dbReference type="NCBI Taxonomy" id="41462"/>
    <lineage>
        <taxon>Eukaryota</taxon>
        <taxon>Viridiplantae</taxon>
        <taxon>Chlorophyta</taxon>
        <taxon>core chlorophytes</taxon>
        <taxon>Trebouxiophyceae</taxon>
        <taxon>Trebouxiales</taxon>
        <taxon>Trebouxiaceae</taxon>
        <taxon>Myrmecia</taxon>
    </lineage>
</organism>
<dbReference type="InterPro" id="IPR013766">
    <property type="entry name" value="Thioredoxin_domain"/>
</dbReference>
<feature type="domain" description="Thioredoxin" evidence="1">
    <location>
        <begin position="31"/>
        <end position="127"/>
    </location>
</feature>
<dbReference type="InterPro" id="IPR036249">
    <property type="entry name" value="Thioredoxin-like_sf"/>
</dbReference>
<comment type="caution">
    <text evidence="2">The sequence shown here is derived from an EMBL/GenBank/DDBJ whole genome shotgun (WGS) entry which is preliminary data.</text>
</comment>
<evidence type="ECO:0000313" key="3">
    <source>
        <dbReference type="Proteomes" id="UP001489004"/>
    </source>
</evidence>
<dbReference type="Gene3D" id="3.40.30.10">
    <property type="entry name" value="Glutaredoxin"/>
    <property type="match status" value="1"/>
</dbReference>
<dbReference type="Proteomes" id="UP001489004">
    <property type="component" value="Unassembled WGS sequence"/>
</dbReference>
<reference evidence="2 3" key="1">
    <citation type="journal article" date="2024" name="Nat. Commun.">
        <title>Phylogenomics reveals the evolutionary origins of lichenization in chlorophyte algae.</title>
        <authorList>
            <person name="Puginier C."/>
            <person name="Libourel C."/>
            <person name="Otte J."/>
            <person name="Skaloud P."/>
            <person name="Haon M."/>
            <person name="Grisel S."/>
            <person name="Petersen M."/>
            <person name="Berrin J.G."/>
            <person name="Delaux P.M."/>
            <person name="Dal Grande F."/>
            <person name="Keller J."/>
        </authorList>
    </citation>
    <scope>NUCLEOTIDE SEQUENCE [LARGE SCALE GENOMIC DNA]</scope>
    <source>
        <strain evidence="2 3">SAG 2043</strain>
    </source>
</reference>
<dbReference type="SUPFAM" id="SSF52833">
    <property type="entry name" value="Thioredoxin-like"/>
    <property type="match status" value="1"/>
</dbReference>
<protein>
    <recommendedName>
        <fullName evidence="1">Thioredoxin domain-containing protein</fullName>
    </recommendedName>
</protein>
<keyword evidence="3" id="KW-1185">Reference proteome</keyword>
<dbReference type="AlphaFoldDB" id="A0AAW1QEV1"/>
<accession>A0AAW1QEV1</accession>
<name>A0AAW1QEV1_9CHLO</name>
<evidence type="ECO:0000259" key="1">
    <source>
        <dbReference type="Pfam" id="PF00085"/>
    </source>
</evidence>